<dbReference type="PIRSF" id="PIRSF006092">
    <property type="entry name" value="GreA_GreB"/>
    <property type="match status" value="1"/>
</dbReference>
<dbReference type="InterPro" id="IPR036805">
    <property type="entry name" value="Tscrpt_elong_fac_GreA/B_N_sf"/>
</dbReference>
<sequence length="158" mass="16713">MTGDPEPISADARKALEQELSDLHEERKTVAATLKDSDEVGDRADQADEIQRADQLNRLDERIDRIEDRLRQAGIAGPVPTDKVGVGTTVTVRFADGTTDTLHIGEIADARDPKLVTSDSPLGRALLGRAPGDSVSYDAPDGEATAVVVSLGTPGDQG</sequence>
<dbReference type="KEGG" id="sseo:D0Z67_28405"/>
<dbReference type="OrthoDB" id="3823115at2"/>
<dbReference type="GO" id="GO:0032784">
    <property type="term" value="P:regulation of DNA-templated transcription elongation"/>
    <property type="evidence" value="ECO:0007669"/>
    <property type="project" value="InterPro"/>
</dbReference>
<evidence type="ECO:0000256" key="1">
    <source>
        <dbReference type="ARBA" id="ARBA00023015"/>
    </source>
</evidence>
<dbReference type="STRING" id="73044.GCA_000725795_00629"/>
<evidence type="ECO:0000313" key="6">
    <source>
        <dbReference type="EMBL" id="QBJ93807.1"/>
    </source>
</evidence>
<dbReference type="InterPro" id="IPR022691">
    <property type="entry name" value="Tscrpt_elong_fac_GreA/B_N"/>
</dbReference>
<keyword evidence="7" id="KW-1185">Reference proteome</keyword>
<dbReference type="InterPro" id="IPR001437">
    <property type="entry name" value="Tscrpt_elong_fac_GreA/B_C"/>
</dbReference>
<feature type="domain" description="Transcription elongation factor GreA/GreB C-terminal" evidence="4">
    <location>
        <begin position="80"/>
        <end position="150"/>
    </location>
</feature>
<reference evidence="6 7" key="1">
    <citation type="submission" date="2018-08" db="EMBL/GenBank/DDBJ databases">
        <title>The complete genome sequence of Streptomyces seoulensis, a pioneer strain for nickel superoxide dismutase discovery.</title>
        <authorList>
            <person name="Shin J."/>
            <person name="Lee J.-S."/>
            <person name="Lee E.-J."/>
            <person name="Youn H.-D."/>
        </authorList>
    </citation>
    <scope>NUCLEOTIDE SEQUENCE [LARGE SCALE GENOMIC DNA]</scope>
    <source>
        <strain evidence="6 7">KCTC 9819</strain>
    </source>
</reference>
<dbReference type="RefSeq" id="WP_031179470.1">
    <property type="nucleotide sequence ID" value="NZ_CP032229.1"/>
</dbReference>
<evidence type="ECO:0000256" key="2">
    <source>
        <dbReference type="ARBA" id="ARBA00023163"/>
    </source>
</evidence>
<dbReference type="NCBIfam" id="NF004548">
    <property type="entry name" value="PRK05892.1"/>
    <property type="match status" value="1"/>
</dbReference>
<keyword evidence="1" id="KW-0805">Transcription regulation</keyword>
<keyword evidence="6" id="KW-0418">Kinase</keyword>
<feature type="domain" description="Transcription elongation factor GreA/GreB N-terminal" evidence="5">
    <location>
        <begin position="7"/>
        <end position="75"/>
    </location>
</feature>
<dbReference type="Pfam" id="PF01272">
    <property type="entry name" value="GreA_GreB"/>
    <property type="match status" value="1"/>
</dbReference>
<feature type="region of interest" description="Disordered" evidence="3">
    <location>
        <begin position="30"/>
        <end position="53"/>
    </location>
</feature>
<dbReference type="GO" id="GO:0070063">
    <property type="term" value="F:RNA polymerase binding"/>
    <property type="evidence" value="ECO:0007669"/>
    <property type="project" value="InterPro"/>
</dbReference>
<keyword evidence="6" id="KW-0808">Transferase</keyword>
<dbReference type="AlphaFoldDB" id="A0A4P6U3E8"/>
<dbReference type="GO" id="GO:0003677">
    <property type="term" value="F:DNA binding"/>
    <property type="evidence" value="ECO:0007669"/>
    <property type="project" value="InterPro"/>
</dbReference>
<evidence type="ECO:0000259" key="5">
    <source>
        <dbReference type="Pfam" id="PF03449"/>
    </source>
</evidence>
<proteinExistence type="predicted"/>
<dbReference type="PANTHER" id="PTHR30437:SF4">
    <property type="entry name" value="TRANSCRIPTION ELONGATION FACTOR GREA"/>
    <property type="match status" value="1"/>
</dbReference>
<gene>
    <name evidence="6" type="ORF">D0Z67_28405</name>
</gene>
<dbReference type="SUPFAM" id="SSF46557">
    <property type="entry name" value="GreA transcript cleavage protein, N-terminal domain"/>
    <property type="match status" value="1"/>
</dbReference>
<dbReference type="InterPro" id="IPR036953">
    <property type="entry name" value="GreA/GreB_C_sf"/>
</dbReference>
<dbReference type="GO" id="GO:0016301">
    <property type="term" value="F:kinase activity"/>
    <property type="evidence" value="ECO:0007669"/>
    <property type="project" value="UniProtKB-KW"/>
</dbReference>
<dbReference type="EMBL" id="CP032229">
    <property type="protein sequence ID" value="QBJ93807.1"/>
    <property type="molecule type" value="Genomic_DNA"/>
</dbReference>
<accession>A0A4P6U3E8</accession>
<dbReference type="Gene3D" id="3.10.50.30">
    <property type="entry name" value="Transcription elongation factor, GreA/GreB, C-terminal domain"/>
    <property type="match status" value="1"/>
</dbReference>
<evidence type="ECO:0000259" key="4">
    <source>
        <dbReference type="Pfam" id="PF01272"/>
    </source>
</evidence>
<dbReference type="GO" id="GO:0006354">
    <property type="term" value="P:DNA-templated transcription elongation"/>
    <property type="evidence" value="ECO:0007669"/>
    <property type="project" value="TreeGrafter"/>
</dbReference>
<dbReference type="InterPro" id="IPR023459">
    <property type="entry name" value="Tscrpt_elong_fac_GreA/B_fam"/>
</dbReference>
<dbReference type="Pfam" id="PF03449">
    <property type="entry name" value="GreA_GreB_N"/>
    <property type="match status" value="1"/>
</dbReference>
<dbReference type="PANTHER" id="PTHR30437">
    <property type="entry name" value="TRANSCRIPTION ELONGATION FACTOR GREA"/>
    <property type="match status" value="1"/>
</dbReference>
<dbReference type="GeneID" id="300102828"/>
<protein>
    <submittedName>
        <fullName evidence="6">Nucleoside diphosphate kinase regulator</fullName>
    </submittedName>
</protein>
<dbReference type="Gene3D" id="1.10.287.180">
    <property type="entry name" value="Transcription elongation factor, GreA/GreB, N-terminal domain"/>
    <property type="match status" value="1"/>
</dbReference>
<dbReference type="SUPFAM" id="SSF54534">
    <property type="entry name" value="FKBP-like"/>
    <property type="match status" value="1"/>
</dbReference>
<evidence type="ECO:0000256" key="3">
    <source>
        <dbReference type="SAM" id="MobiDB-lite"/>
    </source>
</evidence>
<organism evidence="6 7">
    <name type="scientific">Streptomyces seoulensis</name>
    <dbReference type="NCBI Taxonomy" id="73044"/>
    <lineage>
        <taxon>Bacteria</taxon>
        <taxon>Bacillati</taxon>
        <taxon>Actinomycetota</taxon>
        <taxon>Actinomycetes</taxon>
        <taxon>Kitasatosporales</taxon>
        <taxon>Streptomycetaceae</taxon>
        <taxon>Streptomyces</taxon>
    </lineage>
</organism>
<evidence type="ECO:0000313" key="7">
    <source>
        <dbReference type="Proteomes" id="UP000292547"/>
    </source>
</evidence>
<name>A0A4P6U3E8_STRSO</name>
<dbReference type="Proteomes" id="UP000292547">
    <property type="component" value="Chromosome"/>
</dbReference>
<keyword evidence="2" id="KW-0804">Transcription</keyword>